<comment type="caution">
    <text evidence="1">The sequence shown here is derived from an EMBL/GenBank/DDBJ whole genome shotgun (WGS) entry which is preliminary data.</text>
</comment>
<sequence>MGSRSFVARSPRPR</sequence>
<keyword evidence="2" id="KW-1185">Reference proteome</keyword>
<accession>A0AAV0S840</accession>
<evidence type="ECO:0000313" key="1">
    <source>
        <dbReference type="EMBL" id="CAI0629434.1"/>
    </source>
</evidence>
<evidence type="ECO:0000313" key="2">
    <source>
        <dbReference type="Proteomes" id="UP001154282"/>
    </source>
</evidence>
<dbReference type="Proteomes" id="UP001154282">
    <property type="component" value="Unassembled WGS sequence"/>
</dbReference>
<name>A0AAV0S840_9ROSI</name>
<proteinExistence type="predicted"/>
<reference evidence="1" key="1">
    <citation type="submission" date="2022-08" db="EMBL/GenBank/DDBJ databases">
        <authorList>
            <person name="Gutierrez-Valencia J."/>
        </authorList>
    </citation>
    <scope>NUCLEOTIDE SEQUENCE</scope>
</reference>
<organism evidence="1 2">
    <name type="scientific">Linum tenue</name>
    <dbReference type="NCBI Taxonomy" id="586396"/>
    <lineage>
        <taxon>Eukaryota</taxon>
        <taxon>Viridiplantae</taxon>
        <taxon>Streptophyta</taxon>
        <taxon>Embryophyta</taxon>
        <taxon>Tracheophyta</taxon>
        <taxon>Spermatophyta</taxon>
        <taxon>Magnoliopsida</taxon>
        <taxon>eudicotyledons</taxon>
        <taxon>Gunneridae</taxon>
        <taxon>Pentapetalae</taxon>
        <taxon>rosids</taxon>
        <taxon>fabids</taxon>
        <taxon>Malpighiales</taxon>
        <taxon>Linaceae</taxon>
        <taxon>Linum</taxon>
    </lineage>
</organism>
<gene>
    <name evidence="1" type="ORF">LITE_LOCUS51996</name>
</gene>
<protein>
    <submittedName>
        <fullName evidence="1">Uncharacterized protein</fullName>
    </submittedName>
</protein>
<dbReference type="EMBL" id="CAMGYJ010000011">
    <property type="protein sequence ID" value="CAI0629434.1"/>
    <property type="molecule type" value="Genomic_DNA"/>
</dbReference>